<dbReference type="InParanoid" id="A0A7M7N4G7"/>
<keyword evidence="7 12" id="KW-1133">Transmembrane helix</keyword>
<dbReference type="KEGG" id="spu:105446198"/>
<dbReference type="EnsemblMetazoa" id="XM_030974558">
    <property type="protein sequence ID" value="XP_030830418"/>
    <property type="gene ID" value="LOC105446198"/>
</dbReference>
<evidence type="ECO:0000256" key="4">
    <source>
        <dbReference type="ARBA" id="ARBA00022692"/>
    </source>
</evidence>
<evidence type="ECO:0000256" key="6">
    <source>
        <dbReference type="ARBA" id="ARBA00022833"/>
    </source>
</evidence>
<dbReference type="GO" id="GO:0016020">
    <property type="term" value="C:membrane"/>
    <property type="evidence" value="ECO:0000318"/>
    <property type="project" value="GO_Central"/>
</dbReference>
<keyword evidence="9 12" id="KW-0472">Membrane</keyword>
<keyword evidence="4 12" id="KW-0812">Transmembrane</keyword>
<feature type="transmembrane region" description="Helical" evidence="12">
    <location>
        <begin position="229"/>
        <end position="254"/>
    </location>
</feature>
<dbReference type="AlphaFoldDB" id="A0A7M7N4G7"/>
<evidence type="ECO:0000256" key="7">
    <source>
        <dbReference type="ARBA" id="ARBA00022989"/>
    </source>
</evidence>
<evidence type="ECO:0000256" key="11">
    <source>
        <dbReference type="SAM" id="MobiDB-lite"/>
    </source>
</evidence>
<dbReference type="Proteomes" id="UP000007110">
    <property type="component" value="Unassembled WGS sequence"/>
</dbReference>
<feature type="transmembrane region" description="Helical" evidence="12">
    <location>
        <begin position="199"/>
        <end position="217"/>
    </location>
</feature>
<comment type="subcellular location">
    <subcellularLocation>
        <location evidence="2">Cytoplasmic vesicle</location>
        <location evidence="2">Secretory vesicle</location>
        <location evidence="2">Synaptic vesicle membrane</location>
        <topology evidence="2">Multi-pass membrane protein</topology>
    </subcellularLocation>
    <subcellularLocation>
        <location evidence="1">Early endosome membrane</location>
    </subcellularLocation>
</comment>
<dbReference type="InterPro" id="IPR027469">
    <property type="entry name" value="Cation_efflux_TMD_sf"/>
</dbReference>
<accession>A0A7M7N4G7</accession>
<evidence type="ECO:0000256" key="9">
    <source>
        <dbReference type="ARBA" id="ARBA00023136"/>
    </source>
</evidence>
<protein>
    <recommendedName>
        <fullName evidence="15">Transmembrane protein 163</fullName>
    </recommendedName>
</protein>
<evidence type="ECO:0000256" key="10">
    <source>
        <dbReference type="ARBA" id="ARBA00023329"/>
    </source>
</evidence>
<dbReference type="GO" id="GO:0031901">
    <property type="term" value="C:early endosome membrane"/>
    <property type="evidence" value="ECO:0007669"/>
    <property type="project" value="UniProtKB-SubCell"/>
</dbReference>
<keyword evidence="6" id="KW-0862">Zinc</keyword>
<feature type="region of interest" description="Disordered" evidence="11">
    <location>
        <begin position="1"/>
        <end position="22"/>
    </location>
</feature>
<feature type="transmembrane region" description="Helical" evidence="12">
    <location>
        <begin position="266"/>
        <end position="288"/>
    </location>
</feature>
<evidence type="ECO:0000313" key="14">
    <source>
        <dbReference type="Proteomes" id="UP000007110"/>
    </source>
</evidence>
<dbReference type="GeneID" id="105446198"/>
<keyword evidence="5" id="KW-0967">Endosome</keyword>
<dbReference type="PANTHER" id="PTHR31937">
    <property type="entry name" value="TRANSMEMBRANE PROTEIN 163"/>
    <property type="match status" value="1"/>
</dbReference>
<dbReference type="SUPFAM" id="SSF161111">
    <property type="entry name" value="Cation efflux protein transmembrane domain-like"/>
    <property type="match status" value="1"/>
</dbReference>
<keyword evidence="8" id="KW-0770">Synapse</keyword>
<evidence type="ECO:0000256" key="12">
    <source>
        <dbReference type="SAM" id="Phobius"/>
    </source>
</evidence>
<reference evidence="14" key="1">
    <citation type="submission" date="2015-02" db="EMBL/GenBank/DDBJ databases">
        <title>Genome sequencing for Strongylocentrotus purpuratus.</title>
        <authorList>
            <person name="Murali S."/>
            <person name="Liu Y."/>
            <person name="Vee V."/>
            <person name="English A."/>
            <person name="Wang M."/>
            <person name="Skinner E."/>
            <person name="Han Y."/>
            <person name="Muzny D.M."/>
            <person name="Worley K.C."/>
            <person name="Gibbs R.A."/>
        </authorList>
    </citation>
    <scope>NUCLEOTIDE SEQUENCE</scope>
</reference>
<sequence>MDRNRISLSSGSGSNDEKKFDSNGNLEQAIYEVDERTRLIGKSSSLVISYSDEDSRCTSIEPNKQGNDTNASTVDQDEPSVEFVLSQRDARLWRIARILGYISAALLILLGAACFIESSRSESSSLFAFAFSCLLDSSGAMVVIWRSFSTVSVRKSRIRELQSQVLIGCLFWLAAMFILIRAMLYLYNLDEQDEKESEIIYILLGIGCGLQFFFFLTKTPIAVVLKSSALIADGVNSLAACILAITGIVVSVLGESSETLAIIDDLVGVIVSFFIASYGTYLLTIVWMDPFASNVFHIPQAPCASRSA</sequence>
<evidence type="ECO:0000313" key="13">
    <source>
        <dbReference type="EnsemblMetazoa" id="XP_030830418"/>
    </source>
</evidence>
<dbReference type="RefSeq" id="XP_030830418.1">
    <property type="nucleotide sequence ID" value="XM_030974558.1"/>
</dbReference>
<dbReference type="InterPro" id="IPR026765">
    <property type="entry name" value="Tmem163"/>
</dbReference>
<feature type="transmembrane region" description="Helical" evidence="12">
    <location>
        <begin position="98"/>
        <end position="118"/>
    </location>
</feature>
<comment type="similarity">
    <text evidence="3">Belongs to the TMEM163 family.</text>
</comment>
<evidence type="ECO:0000256" key="8">
    <source>
        <dbReference type="ARBA" id="ARBA00023018"/>
    </source>
</evidence>
<evidence type="ECO:0000256" key="5">
    <source>
        <dbReference type="ARBA" id="ARBA00022753"/>
    </source>
</evidence>
<evidence type="ECO:0000256" key="2">
    <source>
        <dbReference type="ARBA" id="ARBA00004644"/>
    </source>
</evidence>
<keyword evidence="10" id="KW-0968">Cytoplasmic vesicle</keyword>
<feature type="transmembrane region" description="Helical" evidence="12">
    <location>
        <begin position="124"/>
        <end position="145"/>
    </location>
</feature>
<feature type="compositionally biased region" description="Polar residues" evidence="11">
    <location>
        <begin position="1"/>
        <end position="14"/>
    </location>
</feature>
<evidence type="ECO:0008006" key="15">
    <source>
        <dbReference type="Google" id="ProtNLM"/>
    </source>
</evidence>
<organism evidence="13 14">
    <name type="scientific">Strongylocentrotus purpuratus</name>
    <name type="common">Purple sea urchin</name>
    <dbReference type="NCBI Taxonomy" id="7668"/>
    <lineage>
        <taxon>Eukaryota</taxon>
        <taxon>Metazoa</taxon>
        <taxon>Echinodermata</taxon>
        <taxon>Eleutherozoa</taxon>
        <taxon>Echinozoa</taxon>
        <taxon>Echinoidea</taxon>
        <taxon>Euechinoidea</taxon>
        <taxon>Echinacea</taxon>
        <taxon>Camarodonta</taxon>
        <taxon>Echinidea</taxon>
        <taxon>Strongylocentrotidae</taxon>
        <taxon>Strongylocentrotus</taxon>
    </lineage>
</organism>
<name>A0A7M7N4G7_STRPU</name>
<dbReference type="Gene3D" id="1.20.1510.10">
    <property type="entry name" value="Cation efflux protein transmembrane domain"/>
    <property type="match status" value="1"/>
</dbReference>
<evidence type="ECO:0000256" key="1">
    <source>
        <dbReference type="ARBA" id="ARBA00004146"/>
    </source>
</evidence>
<dbReference type="GO" id="GO:0030672">
    <property type="term" value="C:synaptic vesicle membrane"/>
    <property type="evidence" value="ECO:0007669"/>
    <property type="project" value="UniProtKB-SubCell"/>
</dbReference>
<proteinExistence type="inferred from homology"/>
<keyword evidence="14" id="KW-1185">Reference proteome</keyword>
<feature type="transmembrane region" description="Helical" evidence="12">
    <location>
        <begin position="165"/>
        <end position="187"/>
    </location>
</feature>
<evidence type="ECO:0000256" key="3">
    <source>
        <dbReference type="ARBA" id="ARBA00008731"/>
    </source>
</evidence>
<reference evidence="13" key="2">
    <citation type="submission" date="2021-01" db="UniProtKB">
        <authorList>
            <consortium name="EnsemblMetazoa"/>
        </authorList>
    </citation>
    <scope>IDENTIFICATION</scope>
</reference>
<dbReference type="PANTHER" id="PTHR31937:SF2">
    <property type="entry name" value="TRANSMEMBRANE PROTEIN 163"/>
    <property type="match status" value="1"/>
</dbReference>